<gene>
    <name evidence="1" type="ORF">FHS90_003038</name>
</gene>
<dbReference type="AlphaFoldDB" id="A0A839GHF6"/>
<dbReference type="RefSeq" id="WP_182513573.1">
    <property type="nucleotide sequence ID" value="NZ_JACJIQ010000012.1"/>
</dbReference>
<sequence>MPETCTLPSSLTAITLSDCELKLDQIVTFLVQRGQPSNPATPIFGTEAAFKALATWTPLLAATDDTKVVKTPEFSGLVIPSSEGQFEGGGDNSTIDGIAIYKGEGPVDVTGGMFRNLTSTTRQDLLKLVNEPNLTVYMVNRHGNIFAKSDYNGIPIKNFRLGSTGSEGYNEDNKTPFSFSLQEGWDNDLIMVKADFNPRYDL</sequence>
<protein>
    <submittedName>
        <fullName evidence="1">Uncharacterized protein</fullName>
    </submittedName>
</protein>
<evidence type="ECO:0000313" key="1">
    <source>
        <dbReference type="EMBL" id="MBA9078312.1"/>
    </source>
</evidence>
<accession>A0A839GHF6</accession>
<name>A0A839GHF6_9BACT</name>
<reference evidence="1 2" key="1">
    <citation type="submission" date="2020-08" db="EMBL/GenBank/DDBJ databases">
        <title>Genomic Encyclopedia of Type Strains, Phase IV (KMG-IV): sequencing the most valuable type-strain genomes for metagenomic binning, comparative biology and taxonomic classification.</title>
        <authorList>
            <person name="Goeker M."/>
        </authorList>
    </citation>
    <scope>NUCLEOTIDE SEQUENCE [LARGE SCALE GENOMIC DNA]</scope>
    <source>
        <strain evidence="1 2">DSM 29854</strain>
    </source>
</reference>
<keyword evidence="2" id="KW-1185">Reference proteome</keyword>
<evidence type="ECO:0000313" key="2">
    <source>
        <dbReference type="Proteomes" id="UP000563094"/>
    </source>
</evidence>
<organism evidence="1 2">
    <name type="scientific">Rufibacter quisquiliarum</name>
    <dbReference type="NCBI Taxonomy" id="1549639"/>
    <lineage>
        <taxon>Bacteria</taxon>
        <taxon>Pseudomonadati</taxon>
        <taxon>Bacteroidota</taxon>
        <taxon>Cytophagia</taxon>
        <taxon>Cytophagales</taxon>
        <taxon>Hymenobacteraceae</taxon>
        <taxon>Rufibacter</taxon>
    </lineage>
</organism>
<proteinExistence type="predicted"/>
<dbReference type="Proteomes" id="UP000563094">
    <property type="component" value="Unassembled WGS sequence"/>
</dbReference>
<comment type="caution">
    <text evidence="1">The sequence shown here is derived from an EMBL/GenBank/DDBJ whole genome shotgun (WGS) entry which is preliminary data.</text>
</comment>
<dbReference type="EMBL" id="JACJIQ010000012">
    <property type="protein sequence ID" value="MBA9078312.1"/>
    <property type="molecule type" value="Genomic_DNA"/>
</dbReference>